<protein>
    <submittedName>
        <fullName evidence="5">NUDIX hydrolase</fullName>
    </submittedName>
</protein>
<keyword evidence="2 5" id="KW-0378">Hydrolase</keyword>
<feature type="domain" description="Nudix hydrolase" evidence="4">
    <location>
        <begin position="12"/>
        <end position="135"/>
    </location>
</feature>
<dbReference type="PANTHER" id="PTHR43046:SF12">
    <property type="entry name" value="GDP-MANNOSE MANNOSYL HYDROLASE"/>
    <property type="match status" value="1"/>
</dbReference>
<dbReference type="Proteomes" id="UP001501358">
    <property type="component" value="Unassembled WGS sequence"/>
</dbReference>
<evidence type="ECO:0000256" key="3">
    <source>
        <dbReference type="ARBA" id="ARBA00022842"/>
    </source>
</evidence>
<evidence type="ECO:0000313" key="6">
    <source>
        <dbReference type="Proteomes" id="UP001501358"/>
    </source>
</evidence>
<dbReference type="RefSeq" id="WP_344383599.1">
    <property type="nucleotide sequence ID" value="NZ_BAAATA010000015.1"/>
</dbReference>
<dbReference type="Pfam" id="PF00293">
    <property type="entry name" value="NUDIX"/>
    <property type="match status" value="1"/>
</dbReference>
<keyword evidence="3" id="KW-0460">Magnesium</keyword>
<accession>A0ABN3LVM0</accession>
<sequence>MLDYAAYIAGLPKVLAAAEVLFRDADGRVLLVRTTYREDGRWALPGGGVESDTGESPRRAARREVREELGIGTGPGALLAVDWVHGEQRPPVVVHLYDGGVLDGARQAAIVLQEEELAEWRTVAPDGPEAEALAAPGVLRRVRAALAARAAGGGPVELEDGLPADG</sequence>
<dbReference type="EMBL" id="BAAATA010000015">
    <property type="protein sequence ID" value="GAA2491034.1"/>
    <property type="molecule type" value="Genomic_DNA"/>
</dbReference>
<keyword evidence="6" id="KW-1185">Reference proteome</keyword>
<organism evidence="5 6">
    <name type="scientific">Streptomyces thermolineatus</name>
    <dbReference type="NCBI Taxonomy" id="44033"/>
    <lineage>
        <taxon>Bacteria</taxon>
        <taxon>Bacillati</taxon>
        <taxon>Actinomycetota</taxon>
        <taxon>Actinomycetes</taxon>
        <taxon>Kitasatosporales</taxon>
        <taxon>Streptomycetaceae</taxon>
        <taxon>Streptomyces</taxon>
    </lineage>
</organism>
<evidence type="ECO:0000256" key="2">
    <source>
        <dbReference type="ARBA" id="ARBA00022801"/>
    </source>
</evidence>
<comment type="caution">
    <text evidence="5">The sequence shown here is derived from an EMBL/GenBank/DDBJ whole genome shotgun (WGS) entry which is preliminary data.</text>
</comment>
<dbReference type="InterPro" id="IPR000086">
    <property type="entry name" value="NUDIX_hydrolase_dom"/>
</dbReference>
<reference evidence="5 6" key="1">
    <citation type="journal article" date="2019" name="Int. J. Syst. Evol. Microbiol.">
        <title>The Global Catalogue of Microorganisms (GCM) 10K type strain sequencing project: providing services to taxonomists for standard genome sequencing and annotation.</title>
        <authorList>
            <consortium name="The Broad Institute Genomics Platform"/>
            <consortium name="The Broad Institute Genome Sequencing Center for Infectious Disease"/>
            <person name="Wu L."/>
            <person name="Ma J."/>
        </authorList>
    </citation>
    <scope>NUCLEOTIDE SEQUENCE [LARGE SCALE GENOMIC DNA]</scope>
    <source>
        <strain evidence="5 6">JCM 6307</strain>
    </source>
</reference>
<comment type="cofactor">
    <cofactor evidence="1">
        <name>Mg(2+)</name>
        <dbReference type="ChEBI" id="CHEBI:18420"/>
    </cofactor>
</comment>
<gene>
    <name evidence="5" type="ORF">GCM10010406_28900</name>
</gene>
<evidence type="ECO:0000259" key="4">
    <source>
        <dbReference type="PROSITE" id="PS51462"/>
    </source>
</evidence>
<dbReference type="PROSITE" id="PS51462">
    <property type="entry name" value="NUDIX"/>
    <property type="match status" value="1"/>
</dbReference>
<name>A0ABN3LVM0_9ACTN</name>
<evidence type="ECO:0000256" key="1">
    <source>
        <dbReference type="ARBA" id="ARBA00001946"/>
    </source>
</evidence>
<dbReference type="Gene3D" id="3.90.79.10">
    <property type="entry name" value="Nucleoside Triphosphate Pyrophosphohydrolase"/>
    <property type="match status" value="1"/>
</dbReference>
<proteinExistence type="predicted"/>
<dbReference type="SUPFAM" id="SSF55811">
    <property type="entry name" value="Nudix"/>
    <property type="match status" value="1"/>
</dbReference>
<dbReference type="PANTHER" id="PTHR43046">
    <property type="entry name" value="GDP-MANNOSE MANNOSYL HYDROLASE"/>
    <property type="match status" value="1"/>
</dbReference>
<evidence type="ECO:0000313" key="5">
    <source>
        <dbReference type="EMBL" id="GAA2491034.1"/>
    </source>
</evidence>
<dbReference type="GO" id="GO:0016787">
    <property type="term" value="F:hydrolase activity"/>
    <property type="evidence" value="ECO:0007669"/>
    <property type="project" value="UniProtKB-KW"/>
</dbReference>
<dbReference type="InterPro" id="IPR015797">
    <property type="entry name" value="NUDIX_hydrolase-like_dom_sf"/>
</dbReference>